<dbReference type="PROSITE" id="PS51130">
    <property type="entry name" value="PDXT_SNO_2"/>
    <property type="match status" value="1"/>
</dbReference>
<accession>A0A7Y2H3F3</accession>
<feature type="binding site" evidence="10 12">
    <location>
        <position position="108"/>
    </location>
    <ligand>
        <name>L-glutamine</name>
        <dbReference type="ChEBI" id="CHEBI:58359"/>
    </ligand>
</feature>
<evidence type="ECO:0000256" key="1">
    <source>
        <dbReference type="ARBA" id="ARBA00008345"/>
    </source>
</evidence>
<evidence type="ECO:0000256" key="5">
    <source>
        <dbReference type="ARBA" id="ARBA00023239"/>
    </source>
</evidence>
<dbReference type="EC" id="4.3.3.6" evidence="10"/>
<comment type="catalytic activity">
    <reaction evidence="6 10">
        <text>aldehydo-D-ribose 5-phosphate + D-glyceraldehyde 3-phosphate + L-glutamine = pyridoxal 5'-phosphate + L-glutamate + phosphate + 3 H2O + H(+)</text>
        <dbReference type="Rhea" id="RHEA:31507"/>
        <dbReference type="ChEBI" id="CHEBI:15377"/>
        <dbReference type="ChEBI" id="CHEBI:15378"/>
        <dbReference type="ChEBI" id="CHEBI:29985"/>
        <dbReference type="ChEBI" id="CHEBI:43474"/>
        <dbReference type="ChEBI" id="CHEBI:58273"/>
        <dbReference type="ChEBI" id="CHEBI:58359"/>
        <dbReference type="ChEBI" id="CHEBI:59776"/>
        <dbReference type="ChEBI" id="CHEBI:597326"/>
        <dbReference type="EC" id="4.3.3.6"/>
    </reaction>
</comment>
<evidence type="ECO:0000256" key="11">
    <source>
        <dbReference type="PIRSR" id="PIRSR005639-1"/>
    </source>
</evidence>
<feature type="active site" description="Nucleophile" evidence="10 11">
    <location>
        <position position="82"/>
    </location>
</feature>
<dbReference type="GO" id="GO:0004359">
    <property type="term" value="F:glutaminase activity"/>
    <property type="evidence" value="ECO:0007669"/>
    <property type="project" value="UniProtKB-UniRule"/>
</dbReference>
<dbReference type="PANTHER" id="PTHR31559">
    <property type="entry name" value="PYRIDOXAL 5'-PHOSPHATE SYNTHASE SUBUNIT SNO"/>
    <property type="match status" value="1"/>
</dbReference>
<comment type="subunit">
    <text evidence="9 10">In the presence of PdxS, forms a dodecamer of heterodimers. Only shows activity in the heterodimer.</text>
</comment>
<dbReference type="EC" id="3.5.1.2" evidence="10"/>
<keyword evidence="3 10" id="KW-0663">Pyridoxal phosphate</keyword>
<comment type="catalytic activity">
    <reaction evidence="7 10">
        <text>L-glutamine + H2O = L-glutamate + NH4(+)</text>
        <dbReference type="Rhea" id="RHEA:15889"/>
        <dbReference type="ChEBI" id="CHEBI:15377"/>
        <dbReference type="ChEBI" id="CHEBI:28938"/>
        <dbReference type="ChEBI" id="CHEBI:29985"/>
        <dbReference type="ChEBI" id="CHEBI:58359"/>
        <dbReference type="EC" id="3.5.1.2"/>
    </reaction>
</comment>
<feature type="active site" description="Charge relay system" evidence="10 11">
    <location>
        <position position="175"/>
    </location>
</feature>
<dbReference type="UniPathway" id="UPA00245"/>
<dbReference type="PROSITE" id="PS01236">
    <property type="entry name" value="PDXT_SNO_1"/>
    <property type="match status" value="1"/>
</dbReference>
<evidence type="ECO:0000256" key="4">
    <source>
        <dbReference type="ARBA" id="ARBA00022962"/>
    </source>
</evidence>
<evidence type="ECO:0000256" key="10">
    <source>
        <dbReference type="HAMAP-Rule" id="MF_01615"/>
    </source>
</evidence>
<proteinExistence type="inferred from homology"/>
<evidence type="ECO:0000256" key="3">
    <source>
        <dbReference type="ARBA" id="ARBA00022898"/>
    </source>
</evidence>
<dbReference type="PROSITE" id="PS51273">
    <property type="entry name" value="GATASE_TYPE_1"/>
    <property type="match status" value="1"/>
</dbReference>
<evidence type="ECO:0000256" key="7">
    <source>
        <dbReference type="ARBA" id="ARBA00049534"/>
    </source>
</evidence>
<evidence type="ECO:0000256" key="9">
    <source>
        <dbReference type="ARBA" id="ARBA00064749"/>
    </source>
</evidence>
<dbReference type="CDD" id="cd01749">
    <property type="entry name" value="GATase1_PB"/>
    <property type="match status" value="1"/>
</dbReference>
<feature type="binding site" evidence="10 12">
    <location>
        <begin position="135"/>
        <end position="136"/>
    </location>
    <ligand>
        <name>L-glutamine</name>
        <dbReference type="ChEBI" id="CHEBI:58359"/>
    </ligand>
</feature>
<name>A0A7Y2H3F3_UNCEI</name>
<gene>
    <name evidence="10 13" type="primary">pdxT</name>
    <name evidence="13" type="ORF">HKN21_13000</name>
</gene>
<evidence type="ECO:0000256" key="6">
    <source>
        <dbReference type="ARBA" id="ARBA00047992"/>
    </source>
</evidence>
<dbReference type="Pfam" id="PF01174">
    <property type="entry name" value="SNO"/>
    <property type="match status" value="1"/>
</dbReference>
<sequence length="206" mass="22459">MFDSLSIGVLALQGDFHLHLQTLSNLGVEAIPVRKGEQLQGLDGLVFPGGESSTMLKLMEDTTMEADLIRFSQEGGTLFGTCAGAILLAAEVEPKQRSLGLIDIAVSRNAYGRQIDSFETDLPWMDGEPLRAVFIRAPKIGTVGPSVRVLLKHGGEPVLVETEDHGVLVATFHPEATADRRLHQLFLSHVQKRQTRHRPKTSVVSS</sequence>
<protein>
    <recommendedName>
        <fullName evidence="10">Pyridoxal 5'-phosphate synthase subunit PdxT</fullName>
        <ecNumber evidence="10">4.3.3.6</ecNumber>
    </recommendedName>
    <alternativeName>
        <fullName evidence="10">Pdx2</fullName>
    </alternativeName>
    <alternativeName>
        <fullName evidence="10">Pyridoxal 5'-phosphate synthase glutaminase subunit</fullName>
        <ecNumber evidence="10">3.5.1.2</ecNumber>
    </alternativeName>
</protein>
<feature type="active site" description="Charge relay system" evidence="10 11">
    <location>
        <position position="173"/>
    </location>
</feature>
<evidence type="ECO:0000256" key="2">
    <source>
        <dbReference type="ARBA" id="ARBA00022801"/>
    </source>
</evidence>
<feature type="binding site" evidence="10 12">
    <location>
        <begin position="50"/>
        <end position="52"/>
    </location>
    <ligand>
        <name>L-glutamine</name>
        <dbReference type="ChEBI" id="CHEBI:58359"/>
    </ligand>
</feature>
<evidence type="ECO:0000256" key="12">
    <source>
        <dbReference type="PIRSR" id="PIRSR005639-2"/>
    </source>
</evidence>
<dbReference type="HAMAP" id="MF_01615">
    <property type="entry name" value="PdxT"/>
    <property type="match status" value="1"/>
</dbReference>
<dbReference type="EMBL" id="JABDJR010000520">
    <property type="protein sequence ID" value="NNF07673.1"/>
    <property type="molecule type" value="Genomic_DNA"/>
</dbReference>
<evidence type="ECO:0000313" key="13">
    <source>
        <dbReference type="EMBL" id="NNF07673.1"/>
    </source>
</evidence>
<dbReference type="PIRSF" id="PIRSF005639">
    <property type="entry name" value="Glut_amidoT_SNO"/>
    <property type="match status" value="1"/>
</dbReference>
<dbReference type="NCBIfam" id="TIGR03800">
    <property type="entry name" value="PLP_synth_Pdx2"/>
    <property type="match status" value="1"/>
</dbReference>
<dbReference type="GO" id="GO:0008614">
    <property type="term" value="P:pyridoxine metabolic process"/>
    <property type="evidence" value="ECO:0007669"/>
    <property type="project" value="TreeGrafter"/>
</dbReference>
<dbReference type="GO" id="GO:0005829">
    <property type="term" value="C:cytosol"/>
    <property type="evidence" value="ECO:0007669"/>
    <property type="project" value="TreeGrafter"/>
</dbReference>
<keyword evidence="2 10" id="KW-0378">Hydrolase</keyword>
<dbReference type="GO" id="GO:0036381">
    <property type="term" value="F:pyridoxal 5'-phosphate synthase (glutamine hydrolysing) activity"/>
    <property type="evidence" value="ECO:0007669"/>
    <property type="project" value="UniProtKB-UniRule"/>
</dbReference>
<dbReference type="InterPro" id="IPR021196">
    <property type="entry name" value="PdxT/SNO_CS"/>
</dbReference>
<comment type="function">
    <text evidence="8 10">Catalyzes the hydrolysis of glutamine to glutamate and ammonia as part of the biosynthesis of pyridoxal 5'-phosphate. The resulting ammonia molecule is channeled to the active site of PdxS.</text>
</comment>
<keyword evidence="5 10" id="KW-0456">Lyase</keyword>
<comment type="caution">
    <text evidence="13">The sequence shown here is derived from an EMBL/GenBank/DDBJ whole genome shotgun (WGS) entry which is preliminary data.</text>
</comment>
<keyword evidence="4 10" id="KW-0315">Glutamine amidotransferase</keyword>
<dbReference type="InterPro" id="IPR029062">
    <property type="entry name" value="Class_I_gatase-like"/>
</dbReference>
<comment type="pathway">
    <text evidence="10">Cofactor biosynthesis; pyridoxal 5'-phosphate biosynthesis.</text>
</comment>
<dbReference type="FunFam" id="3.40.50.880:FF:000010">
    <property type="entry name" value="uncharacterized protein LOC100176842 isoform X2"/>
    <property type="match status" value="1"/>
</dbReference>
<organism evidence="13 14">
    <name type="scientific">Eiseniibacteriota bacterium</name>
    <dbReference type="NCBI Taxonomy" id="2212470"/>
    <lineage>
        <taxon>Bacteria</taxon>
        <taxon>Candidatus Eiseniibacteriota</taxon>
    </lineage>
</organism>
<dbReference type="Proteomes" id="UP000547674">
    <property type="component" value="Unassembled WGS sequence"/>
</dbReference>
<dbReference type="AlphaFoldDB" id="A0A7Y2H3F3"/>
<dbReference type="GO" id="GO:1903600">
    <property type="term" value="C:glutaminase complex"/>
    <property type="evidence" value="ECO:0007669"/>
    <property type="project" value="TreeGrafter"/>
</dbReference>
<dbReference type="Gene3D" id="3.40.50.880">
    <property type="match status" value="1"/>
</dbReference>
<dbReference type="GO" id="GO:0042823">
    <property type="term" value="P:pyridoxal phosphate biosynthetic process"/>
    <property type="evidence" value="ECO:0007669"/>
    <property type="project" value="UniProtKB-UniRule"/>
</dbReference>
<comment type="similarity">
    <text evidence="1 10">Belongs to the glutaminase PdxT/SNO family.</text>
</comment>
<dbReference type="InterPro" id="IPR002161">
    <property type="entry name" value="PdxT/SNO"/>
</dbReference>
<dbReference type="PANTHER" id="PTHR31559:SF0">
    <property type="entry name" value="PYRIDOXAL 5'-PHOSPHATE SYNTHASE SUBUNIT SNO1-RELATED"/>
    <property type="match status" value="1"/>
</dbReference>
<dbReference type="GO" id="GO:0006543">
    <property type="term" value="P:L-glutamine catabolic process"/>
    <property type="evidence" value="ECO:0007669"/>
    <property type="project" value="UniProtKB-UniRule"/>
</dbReference>
<dbReference type="SUPFAM" id="SSF52317">
    <property type="entry name" value="Class I glutamine amidotransferase-like"/>
    <property type="match status" value="1"/>
</dbReference>
<evidence type="ECO:0000256" key="8">
    <source>
        <dbReference type="ARBA" id="ARBA00054599"/>
    </source>
</evidence>
<evidence type="ECO:0000313" key="14">
    <source>
        <dbReference type="Proteomes" id="UP000547674"/>
    </source>
</evidence>
<reference evidence="13 14" key="1">
    <citation type="submission" date="2020-03" db="EMBL/GenBank/DDBJ databases">
        <title>Metabolic flexibility allows generalist bacteria to become dominant in a frequently disturbed ecosystem.</title>
        <authorList>
            <person name="Chen Y.-J."/>
            <person name="Leung P.M."/>
            <person name="Bay S.K."/>
            <person name="Hugenholtz P."/>
            <person name="Kessler A.J."/>
            <person name="Shelley G."/>
            <person name="Waite D.W."/>
            <person name="Cook P.L."/>
            <person name="Greening C."/>
        </authorList>
    </citation>
    <scope>NUCLEOTIDE SEQUENCE [LARGE SCALE GENOMIC DNA]</scope>
    <source>
        <strain evidence="13">SS_bin_28</strain>
    </source>
</reference>